<dbReference type="EMBL" id="CP018911">
    <property type="protein sequence ID" value="AZU04511.1"/>
    <property type="molecule type" value="Genomic_DNA"/>
</dbReference>
<gene>
    <name evidence="1" type="ORF">X907_1988</name>
</gene>
<accession>A0A3T0EAT3</accession>
<organism evidence="1 2">
    <name type="scientific">Glycocaulis alkaliphilus</name>
    <dbReference type="NCBI Taxonomy" id="1434191"/>
    <lineage>
        <taxon>Bacteria</taxon>
        <taxon>Pseudomonadati</taxon>
        <taxon>Pseudomonadota</taxon>
        <taxon>Alphaproteobacteria</taxon>
        <taxon>Maricaulales</taxon>
        <taxon>Maricaulaceae</taxon>
        <taxon>Glycocaulis</taxon>
    </lineage>
</organism>
<dbReference type="Pfam" id="PF22765">
    <property type="entry name" value="DUF7010"/>
    <property type="match status" value="1"/>
</dbReference>
<protein>
    <submittedName>
        <fullName evidence="1">Uncharacterized protein</fullName>
    </submittedName>
</protein>
<dbReference type="AlphaFoldDB" id="A0A3T0EAT3"/>
<evidence type="ECO:0000313" key="1">
    <source>
        <dbReference type="EMBL" id="AZU04511.1"/>
    </source>
</evidence>
<dbReference type="InterPro" id="IPR053824">
    <property type="entry name" value="DUF7010"/>
</dbReference>
<dbReference type="Proteomes" id="UP000286954">
    <property type="component" value="Chromosome"/>
</dbReference>
<proteinExistence type="predicted"/>
<dbReference type="KEGG" id="gak:X907_1988"/>
<reference evidence="1 2" key="1">
    <citation type="submission" date="2016-12" db="EMBL/GenBank/DDBJ databases">
        <title>The genome of dimorphic prosthecate Glycocaulis alkaliphilus 6b-8t, isolated from crude oil dictates its adaptability in petroleum environments.</title>
        <authorList>
            <person name="Wu X.-L."/>
            <person name="Geng S."/>
        </authorList>
    </citation>
    <scope>NUCLEOTIDE SEQUENCE [LARGE SCALE GENOMIC DNA]</scope>
    <source>
        <strain evidence="1 2">6B-8</strain>
    </source>
</reference>
<dbReference type="RefSeq" id="WP_170175523.1">
    <property type="nucleotide sequence ID" value="NZ_BMFB01000003.1"/>
</dbReference>
<keyword evidence="2" id="KW-1185">Reference proteome</keyword>
<evidence type="ECO:0000313" key="2">
    <source>
        <dbReference type="Proteomes" id="UP000286954"/>
    </source>
</evidence>
<name>A0A3T0EAT3_9PROT</name>
<sequence>MDLRDELLDVRRSAYARLRGGYPIIMAGTVFWLALAVMSQFMEPVAMLQAAFGLSGMIFPVALVFAWLARIPFMKDRTVLSPLLVPTFIAMLLFWPMLFIATAEAGAGVIMSILAIGLSLHWPVIGWTYGRTALFCAHAIIRAGLVFWIYYAFPGQQMLYIPLAVAACYAVTALIVYADASRLARRMGMLPARQAQAMAV</sequence>